<keyword evidence="2" id="KW-1185">Reference proteome</keyword>
<evidence type="ECO:0000313" key="1">
    <source>
        <dbReference type="EMBL" id="CZT50375.1"/>
    </source>
</evidence>
<evidence type="ECO:0000313" key="2">
    <source>
        <dbReference type="Proteomes" id="UP000177625"/>
    </source>
</evidence>
<protein>
    <submittedName>
        <fullName evidence="1">Uncharacterized protein</fullName>
    </submittedName>
</protein>
<dbReference type="AlphaFoldDB" id="A0A1E1MNP1"/>
<name>A0A1E1MNP1_RHYSE</name>
<dbReference type="EMBL" id="FJVC01000428">
    <property type="protein sequence ID" value="CZT50375.1"/>
    <property type="molecule type" value="Genomic_DNA"/>
</dbReference>
<organism evidence="1 2">
    <name type="scientific">Rhynchosporium secalis</name>
    <name type="common">Barley scald fungus</name>
    <dbReference type="NCBI Taxonomy" id="38038"/>
    <lineage>
        <taxon>Eukaryota</taxon>
        <taxon>Fungi</taxon>
        <taxon>Dikarya</taxon>
        <taxon>Ascomycota</taxon>
        <taxon>Pezizomycotina</taxon>
        <taxon>Leotiomycetes</taxon>
        <taxon>Helotiales</taxon>
        <taxon>Ploettnerulaceae</taxon>
        <taxon>Rhynchosporium</taxon>
    </lineage>
</organism>
<accession>A0A1E1MNP1</accession>
<gene>
    <name evidence="1" type="ORF">RSE6_11350</name>
</gene>
<dbReference type="Proteomes" id="UP000177625">
    <property type="component" value="Unassembled WGS sequence"/>
</dbReference>
<proteinExistence type="predicted"/>
<sequence>MGKEEERQSTFAAFCGNGKGLAYRSAMDDCMVNAVIVLRRCRKSPLAMIIMAYLAHLKCFSRGSLTAQRSVTVVSHLTTKIAIQSYDSKSKHQIFLIADDAAIGGQNSGLTSQDFLNEISR</sequence>
<reference evidence="2" key="1">
    <citation type="submission" date="2016-03" db="EMBL/GenBank/DDBJ databases">
        <authorList>
            <person name="Guldener U."/>
        </authorList>
    </citation>
    <scope>NUCLEOTIDE SEQUENCE [LARGE SCALE GENOMIC DNA]</scope>
</reference>